<dbReference type="Pfam" id="PF19803">
    <property type="entry name" value="DUF6286"/>
    <property type="match status" value="1"/>
</dbReference>
<protein>
    <recommendedName>
        <fullName evidence="2">DUF6286 domain-containing protein</fullName>
    </recommendedName>
</protein>
<accession>A0A6N4WGV1</accession>
<dbReference type="AlphaFoldDB" id="A0A6N4WGV1"/>
<evidence type="ECO:0000256" key="1">
    <source>
        <dbReference type="SAM" id="Phobius"/>
    </source>
</evidence>
<evidence type="ECO:0000313" key="4">
    <source>
        <dbReference type="Proteomes" id="UP000467249"/>
    </source>
</evidence>
<sequence>MSIDHVTLPAAAREPRAAAKSRHAAVALALIAIGLGVVAVRDASVTLGYAAGAPWIHRAIAAVNGLQPHWWMIPAGGVAVTVGAWLMLWSVWPRRKTAIAVTAPVGVWIQPDDAARLATDAAASIPGVEILRAQATRRTLKLYIVLAGDAPDSDQKATVLAEVNRAIQILSPPPKVKIRVCTRSST</sequence>
<keyword evidence="1" id="KW-0472">Membrane</keyword>
<feature type="transmembrane region" description="Helical" evidence="1">
    <location>
        <begin position="70"/>
        <end position="92"/>
    </location>
</feature>
<reference evidence="3 4" key="1">
    <citation type="journal article" date="2019" name="Emerg. Microbes Infect.">
        <title>Comprehensive subspecies identification of 175 nontuberculous mycobacteria species based on 7547 genomic profiles.</title>
        <authorList>
            <person name="Matsumoto Y."/>
            <person name="Kinjo T."/>
            <person name="Motooka D."/>
            <person name="Nabeya D."/>
            <person name="Jung N."/>
            <person name="Uechi K."/>
            <person name="Horii T."/>
            <person name="Iida T."/>
            <person name="Fujita J."/>
            <person name="Nakamura S."/>
        </authorList>
    </citation>
    <scope>NUCLEOTIDE SEQUENCE [LARGE SCALE GENOMIC DNA]</scope>
    <source>
        <strain evidence="3 4">JCM 30275</strain>
    </source>
</reference>
<evidence type="ECO:0000259" key="2">
    <source>
        <dbReference type="Pfam" id="PF19803"/>
    </source>
</evidence>
<feature type="domain" description="DUF6286" evidence="2">
    <location>
        <begin position="82"/>
        <end position="180"/>
    </location>
</feature>
<dbReference type="RefSeq" id="WP_163807350.1">
    <property type="nucleotide sequence ID" value="NZ_AP022620.1"/>
</dbReference>
<gene>
    <name evidence="3" type="ORF">MANY_53920</name>
</gene>
<evidence type="ECO:0000313" key="3">
    <source>
        <dbReference type="EMBL" id="BBZ80055.1"/>
    </source>
</evidence>
<dbReference type="EMBL" id="AP022620">
    <property type="protein sequence ID" value="BBZ80055.1"/>
    <property type="molecule type" value="Genomic_DNA"/>
</dbReference>
<proteinExistence type="predicted"/>
<dbReference type="InterPro" id="IPR046253">
    <property type="entry name" value="DUF6286"/>
</dbReference>
<keyword evidence="4" id="KW-1185">Reference proteome</keyword>
<dbReference type="KEGG" id="many:MANY_53920"/>
<dbReference type="Proteomes" id="UP000467249">
    <property type="component" value="Chromosome"/>
</dbReference>
<keyword evidence="1" id="KW-1133">Transmembrane helix</keyword>
<name>A0A6N4WGV1_9MYCO</name>
<keyword evidence="1" id="KW-0812">Transmembrane</keyword>
<organism evidence="3 4">
    <name type="scientific">Mycolicibacterium anyangense</name>
    <dbReference type="NCBI Taxonomy" id="1431246"/>
    <lineage>
        <taxon>Bacteria</taxon>
        <taxon>Bacillati</taxon>
        <taxon>Actinomycetota</taxon>
        <taxon>Actinomycetes</taxon>
        <taxon>Mycobacteriales</taxon>
        <taxon>Mycobacteriaceae</taxon>
        <taxon>Mycolicibacterium</taxon>
    </lineage>
</organism>
<feature type="transmembrane region" description="Helical" evidence="1">
    <location>
        <begin position="25"/>
        <end position="50"/>
    </location>
</feature>